<dbReference type="STRING" id="436010.A0A166USY9"/>
<dbReference type="GO" id="GO:0015123">
    <property type="term" value="F:acetate transmembrane transporter activity"/>
    <property type="evidence" value="ECO:0007669"/>
    <property type="project" value="TreeGrafter"/>
</dbReference>
<protein>
    <recommendedName>
        <fullName evidence="10">FUN34 transmembrane protein</fullName>
    </recommendedName>
</protein>
<dbReference type="PANTHER" id="PTHR31123">
    <property type="entry name" value="ACCUMULATION OF DYADS PROTEIN 2-RELATED"/>
    <property type="match status" value="1"/>
</dbReference>
<dbReference type="EMBL" id="KV417487">
    <property type="protein sequence ID" value="KZP31996.1"/>
    <property type="molecule type" value="Genomic_DNA"/>
</dbReference>
<evidence type="ECO:0000313" key="8">
    <source>
        <dbReference type="EMBL" id="KZP31996.1"/>
    </source>
</evidence>
<evidence type="ECO:0000256" key="1">
    <source>
        <dbReference type="ARBA" id="ARBA00004141"/>
    </source>
</evidence>
<dbReference type="PANTHER" id="PTHR31123:SF1">
    <property type="entry name" value="ACCUMULATION OF DYADS PROTEIN 2-RELATED"/>
    <property type="match status" value="1"/>
</dbReference>
<dbReference type="Pfam" id="PF01184">
    <property type="entry name" value="Gpr1_Fun34_YaaH"/>
    <property type="match status" value="1"/>
</dbReference>
<reference evidence="8 9" key="1">
    <citation type="journal article" date="2016" name="Mol. Biol. Evol.">
        <title>Comparative Genomics of Early-Diverging Mushroom-Forming Fungi Provides Insights into the Origins of Lignocellulose Decay Capabilities.</title>
        <authorList>
            <person name="Nagy L.G."/>
            <person name="Riley R."/>
            <person name="Tritt A."/>
            <person name="Adam C."/>
            <person name="Daum C."/>
            <person name="Floudas D."/>
            <person name="Sun H."/>
            <person name="Yadav J.S."/>
            <person name="Pangilinan J."/>
            <person name="Larsson K.H."/>
            <person name="Matsuura K."/>
            <person name="Barry K."/>
            <person name="Labutti K."/>
            <person name="Kuo R."/>
            <person name="Ohm R.A."/>
            <person name="Bhattacharya S.S."/>
            <person name="Shirouzu T."/>
            <person name="Yoshinaga Y."/>
            <person name="Martin F.M."/>
            <person name="Grigoriev I.V."/>
            <person name="Hibbett D.S."/>
        </authorList>
    </citation>
    <scope>NUCLEOTIDE SEQUENCE [LARGE SCALE GENOMIC DNA]</scope>
    <source>
        <strain evidence="8 9">CBS 109695</strain>
    </source>
</reference>
<evidence type="ECO:0000256" key="3">
    <source>
        <dbReference type="ARBA" id="ARBA00022692"/>
    </source>
</evidence>
<feature type="transmembrane region" description="Helical" evidence="7">
    <location>
        <begin position="116"/>
        <end position="143"/>
    </location>
</feature>
<dbReference type="GO" id="GO:0005886">
    <property type="term" value="C:plasma membrane"/>
    <property type="evidence" value="ECO:0007669"/>
    <property type="project" value="TreeGrafter"/>
</dbReference>
<dbReference type="InterPro" id="IPR000791">
    <property type="entry name" value="Gpr1/Fun34/SatP-like"/>
</dbReference>
<dbReference type="InterPro" id="IPR051633">
    <property type="entry name" value="AceTr"/>
</dbReference>
<organism evidence="8 9">
    <name type="scientific">Athelia psychrophila</name>
    <dbReference type="NCBI Taxonomy" id="1759441"/>
    <lineage>
        <taxon>Eukaryota</taxon>
        <taxon>Fungi</taxon>
        <taxon>Dikarya</taxon>
        <taxon>Basidiomycota</taxon>
        <taxon>Agaricomycotina</taxon>
        <taxon>Agaricomycetes</taxon>
        <taxon>Agaricomycetidae</taxon>
        <taxon>Atheliales</taxon>
        <taxon>Atheliaceae</taxon>
        <taxon>Athelia</taxon>
    </lineage>
</organism>
<comment type="subcellular location">
    <subcellularLocation>
        <location evidence="1">Membrane</location>
        <topology evidence="1">Multi-pass membrane protein</topology>
    </subcellularLocation>
</comment>
<dbReference type="NCBIfam" id="NF038013">
    <property type="entry name" value="AceTr_1"/>
    <property type="match status" value="1"/>
</dbReference>
<evidence type="ECO:0000256" key="7">
    <source>
        <dbReference type="SAM" id="Phobius"/>
    </source>
</evidence>
<keyword evidence="4 7" id="KW-1133">Transmembrane helix</keyword>
<evidence type="ECO:0000256" key="5">
    <source>
        <dbReference type="ARBA" id="ARBA00023136"/>
    </source>
</evidence>
<dbReference type="Proteomes" id="UP000076532">
    <property type="component" value="Unassembled WGS sequence"/>
</dbReference>
<feature type="transmembrane region" description="Helical" evidence="7">
    <location>
        <begin position="178"/>
        <end position="197"/>
    </location>
</feature>
<feature type="transmembrane region" description="Helical" evidence="7">
    <location>
        <begin position="209"/>
        <end position="231"/>
    </location>
</feature>
<evidence type="ECO:0000256" key="2">
    <source>
        <dbReference type="ARBA" id="ARBA00005587"/>
    </source>
</evidence>
<evidence type="ECO:0000256" key="4">
    <source>
        <dbReference type="ARBA" id="ARBA00022989"/>
    </source>
</evidence>
<keyword evidence="5 7" id="KW-0472">Membrane</keyword>
<evidence type="ECO:0000313" key="9">
    <source>
        <dbReference type="Proteomes" id="UP000076532"/>
    </source>
</evidence>
<dbReference type="OrthoDB" id="3648309at2759"/>
<comment type="similarity">
    <text evidence="2">Belongs to the acetate uptake transporter (AceTr) (TC 2.A.96) family.</text>
</comment>
<feature type="compositionally biased region" description="Basic and acidic residues" evidence="6">
    <location>
        <begin position="1"/>
        <end position="17"/>
    </location>
</feature>
<sequence>MSDVEKGSISHIDRSSSPEKGSISHIDRSSPANGANGQQALWDPSHAYAARQPSRIGNPGALGLFSFASTALVLSFINVQTRGVTTPNVVVGMAIFTGGLTQLLAGMWSFPRGNTFGATIFSSYGAFWMSYATILIPSSGVIASYSSPAELDNALGIYLMTWFIFTILMSIGAARTNIAFIALFFFLSLTFLFLALAKLMNSVACNTAGGAIGIVTAVITYYCAVSELLVYEESYFMLPLGPLKKRTA</sequence>
<name>A0A166USY9_9AGAM</name>
<evidence type="ECO:0008006" key="10">
    <source>
        <dbReference type="Google" id="ProtNLM"/>
    </source>
</evidence>
<keyword evidence="9" id="KW-1185">Reference proteome</keyword>
<feature type="transmembrane region" description="Helical" evidence="7">
    <location>
        <begin position="60"/>
        <end position="77"/>
    </location>
</feature>
<evidence type="ECO:0000256" key="6">
    <source>
        <dbReference type="SAM" id="MobiDB-lite"/>
    </source>
</evidence>
<feature type="region of interest" description="Disordered" evidence="6">
    <location>
        <begin position="1"/>
        <end position="37"/>
    </location>
</feature>
<gene>
    <name evidence="8" type="ORF">FIBSPDRAFT_916601</name>
</gene>
<feature type="transmembrane region" description="Helical" evidence="7">
    <location>
        <begin position="155"/>
        <end position="172"/>
    </location>
</feature>
<feature type="transmembrane region" description="Helical" evidence="7">
    <location>
        <begin position="89"/>
        <end position="110"/>
    </location>
</feature>
<proteinExistence type="inferred from homology"/>
<dbReference type="AlphaFoldDB" id="A0A166USY9"/>
<keyword evidence="3 7" id="KW-0812">Transmembrane</keyword>
<accession>A0A166USY9</accession>